<comment type="function">
    <text evidence="7">Supplies the nucleotide substrate for thymidylate synthetase.</text>
</comment>
<evidence type="ECO:0000256" key="7">
    <source>
        <dbReference type="ARBA" id="ARBA00037036"/>
    </source>
</evidence>
<evidence type="ECO:0000256" key="8">
    <source>
        <dbReference type="ARBA" id="ARBA00038938"/>
    </source>
</evidence>
<protein>
    <recommendedName>
        <fullName evidence="11">Probable deoxycytidylate deaminase</fullName>
        <ecNumber evidence="8">3.5.4.12</ecNumber>
    </recommendedName>
    <alternativeName>
        <fullName evidence="9">dCMP deaminase</fullName>
    </alternativeName>
</protein>
<keyword evidence="4" id="KW-0545">Nucleotide biosynthesis</keyword>
<feature type="domain" description="CMP/dCMP-type deaminase" evidence="12">
    <location>
        <begin position="228"/>
        <end position="357"/>
    </location>
</feature>
<dbReference type="InterPro" id="IPR015517">
    <property type="entry name" value="dCMP_deaminase-rel"/>
</dbReference>
<keyword evidence="6" id="KW-0862">Zinc</keyword>
<organism evidence="13 14">
    <name type="scientific">Megalurothrips usitatus</name>
    <name type="common">bean blossom thrips</name>
    <dbReference type="NCBI Taxonomy" id="439358"/>
    <lineage>
        <taxon>Eukaryota</taxon>
        <taxon>Metazoa</taxon>
        <taxon>Ecdysozoa</taxon>
        <taxon>Arthropoda</taxon>
        <taxon>Hexapoda</taxon>
        <taxon>Insecta</taxon>
        <taxon>Pterygota</taxon>
        <taxon>Neoptera</taxon>
        <taxon>Paraneoptera</taxon>
        <taxon>Thysanoptera</taxon>
        <taxon>Terebrantia</taxon>
        <taxon>Thripoidea</taxon>
        <taxon>Thripidae</taxon>
        <taxon>Megalurothrips</taxon>
    </lineage>
</organism>
<dbReference type="InterPro" id="IPR002125">
    <property type="entry name" value="CMP_dCMP_dom"/>
</dbReference>
<dbReference type="PROSITE" id="PS51747">
    <property type="entry name" value="CYT_DCMP_DEAMINASES_2"/>
    <property type="match status" value="2"/>
</dbReference>
<dbReference type="InterPro" id="IPR016193">
    <property type="entry name" value="Cytidine_deaminase-like"/>
</dbReference>
<dbReference type="FunFam" id="3.40.140.10:FF:000021">
    <property type="entry name" value="Deoxycytidylate deaminase"/>
    <property type="match status" value="2"/>
</dbReference>
<keyword evidence="14" id="KW-1185">Reference proteome</keyword>
<accession>A0AAV7XNE9</accession>
<dbReference type="Proteomes" id="UP001075354">
    <property type="component" value="Chromosome 7"/>
</dbReference>
<comment type="caution">
    <text evidence="13">The sequence shown here is derived from an EMBL/GenBank/DDBJ whole genome shotgun (WGS) entry which is preliminary data.</text>
</comment>
<keyword evidence="3" id="KW-0479">Metal-binding</keyword>
<dbReference type="EMBL" id="JAPTSV010000007">
    <property type="protein sequence ID" value="KAJ1525952.1"/>
    <property type="molecule type" value="Genomic_DNA"/>
</dbReference>
<dbReference type="CDD" id="cd01286">
    <property type="entry name" value="deoxycytidylate_deaminase"/>
    <property type="match status" value="2"/>
</dbReference>
<gene>
    <name evidence="13" type="ORF">ONE63_009137</name>
</gene>
<feature type="domain" description="CMP/dCMP-type deaminase" evidence="12">
    <location>
        <begin position="45"/>
        <end position="173"/>
    </location>
</feature>
<evidence type="ECO:0000313" key="14">
    <source>
        <dbReference type="Proteomes" id="UP001075354"/>
    </source>
</evidence>
<comment type="cofactor">
    <cofactor evidence="1">
        <name>Zn(2+)</name>
        <dbReference type="ChEBI" id="CHEBI:29105"/>
    </cofactor>
</comment>
<name>A0AAV7XNE9_9NEOP</name>
<proteinExistence type="inferred from homology"/>
<evidence type="ECO:0000259" key="12">
    <source>
        <dbReference type="PROSITE" id="PS51747"/>
    </source>
</evidence>
<dbReference type="PROSITE" id="PS00903">
    <property type="entry name" value="CYT_DCMP_DEAMINASES_1"/>
    <property type="match status" value="1"/>
</dbReference>
<evidence type="ECO:0000256" key="9">
    <source>
        <dbReference type="ARBA" id="ARBA00041763"/>
    </source>
</evidence>
<evidence type="ECO:0000256" key="3">
    <source>
        <dbReference type="ARBA" id="ARBA00022723"/>
    </source>
</evidence>
<dbReference type="InterPro" id="IPR035105">
    <property type="entry name" value="Deoxycytidylate_deaminase_dom"/>
</dbReference>
<evidence type="ECO:0000256" key="11">
    <source>
        <dbReference type="ARBA" id="ARBA00071625"/>
    </source>
</evidence>
<dbReference type="GO" id="GO:0005737">
    <property type="term" value="C:cytoplasm"/>
    <property type="evidence" value="ECO:0007669"/>
    <property type="project" value="TreeGrafter"/>
</dbReference>
<sequence>MSLVTPSPPATTNISDRSADGCLAEEISTLTVEDRNLTKRTDYIGWDSYFMAISCLVSKRSKDPATQVGACIVNRKNRIVGQGYNGMPRGCSDDEFPWDKTSSNPTETKYFYVCHAEMNAVFNKNCADISNCVLYSLLFPCNQCAKTIIQSGISEVVYMGDKNMNKPEATASKRMFEASGVTVRQFRPLYDVLKINFKSGKCEECLPNTIPPEDMNRDLSKKREHCLPWDDYFMAISILVAKRSKCPTLQRGACIVNQEKCIIGQGYNGMPHGCSDDEFPWRSDSDSELDNKYLYECHAVLNAILNAGVNVKGCVVYSTTFPCNECTKAIIQSGIRKVVYLQTLEMEPRSCAALRMLNAVGITYRQHIPVQDELFVDFTLIDA</sequence>
<dbReference type="Gene3D" id="3.40.140.10">
    <property type="entry name" value="Cytidine Deaminase, domain 2"/>
    <property type="match status" value="2"/>
</dbReference>
<dbReference type="SUPFAM" id="SSF53927">
    <property type="entry name" value="Cytidine deaminase-like"/>
    <property type="match status" value="2"/>
</dbReference>
<dbReference type="PANTHER" id="PTHR11086">
    <property type="entry name" value="DEOXYCYTIDYLATE DEAMINASE-RELATED"/>
    <property type="match status" value="1"/>
</dbReference>
<dbReference type="InterPro" id="IPR016192">
    <property type="entry name" value="APOBEC/CMP_deaminase_Zn-bd"/>
</dbReference>
<dbReference type="PANTHER" id="PTHR11086:SF18">
    <property type="entry name" value="DEOXYCYTIDYLATE DEAMINASE"/>
    <property type="match status" value="1"/>
</dbReference>
<dbReference type="GO" id="GO:0004132">
    <property type="term" value="F:dCMP deaminase activity"/>
    <property type="evidence" value="ECO:0007669"/>
    <property type="project" value="UniProtKB-EC"/>
</dbReference>
<evidence type="ECO:0000256" key="4">
    <source>
        <dbReference type="ARBA" id="ARBA00022727"/>
    </source>
</evidence>
<evidence type="ECO:0000256" key="10">
    <source>
        <dbReference type="ARBA" id="ARBA00052978"/>
    </source>
</evidence>
<evidence type="ECO:0000256" key="1">
    <source>
        <dbReference type="ARBA" id="ARBA00001947"/>
    </source>
</evidence>
<evidence type="ECO:0000256" key="5">
    <source>
        <dbReference type="ARBA" id="ARBA00022801"/>
    </source>
</evidence>
<reference evidence="13" key="1">
    <citation type="submission" date="2022-12" db="EMBL/GenBank/DDBJ databases">
        <title>Chromosome-level genome assembly of the bean flower thrips Megalurothrips usitatus.</title>
        <authorList>
            <person name="Ma L."/>
            <person name="Liu Q."/>
            <person name="Li H."/>
            <person name="Cai W."/>
        </authorList>
    </citation>
    <scope>NUCLEOTIDE SEQUENCE</scope>
    <source>
        <strain evidence="13">Cailab_2022a</strain>
    </source>
</reference>
<dbReference type="AlphaFoldDB" id="A0AAV7XNE9"/>
<comment type="similarity">
    <text evidence="2">Belongs to the cytidine and deoxycytidylate deaminase family.</text>
</comment>
<dbReference type="GO" id="GO:0009165">
    <property type="term" value="P:nucleotide biosynthetic process"/>
    <property type="evidence" value="ECO:0007669"/>
    <property type="project" value="UniProtKB-KW"/>
</dbReference>
<comment type="catalytic activity">
    <reaction evidence="10">
        <text>dCMP + H2O + H(+) = dUMP + NH4(+)</text>
        <dbReference type="Rhea" id="RHEA:22924"/>
        <dbReference type="ChEBI" id="CHEBI:15377"/>
        <dbReference type="ChEBI" id="CHEBI:15378"/>
        <dbReference type="ChEBI" id="CHEBI:28938"/>
        <dbReference type="ChEBI" id="CHEBI:57566"/>
        <dbReference type="ChEBI" id="CHEBI:246422"/>
        <dbReference type="EC" id="3.5.4.12"/>
    </reaction>
</comment>
<dbReference type="EC" id="3.5.4.12" evidence="8"/>
<evidence type="ECO:0000256" key="2">
    <source>
        <dbReference type="ARBA" id="ARBA00006576"/>
    </source>
</evidence>
<dbReference type="Pfam" id="PF00383">
    <property type="entry name" value="dCMP_cyt_deam_1"/>
    <property type="match status" value="2"/>
</dbReference>
<keyword evidence="5" id="KW-0378">Hydrolase</keyword>
<evidence type="ECO:0000313" key="13">
    <source>
        <dbReference type="EMBL" id="KAJ1525952.1"/>
    </source>
</evidence>
<evidence type="ECO:0000256" key="6">
    <source>
        <dbReference type="ARBA" id="ARBA00022833"/>
    </source>
</evidence>
<dbReference type="GO" id="GO:0008270">
    <property type="term" value="F:zinc ion binding"/>
    <property type="evidence" value="ECO:0007669"/>
    <property type="project" value="InterPro"/>
</dbReference>